<comment type="caution">
    <text evidence="1">The sequence shown here is derived from an EMBL/GenBank/DDBJ whole genome shotgun (WGS) entry which is preliminary data.</text>
</comment>
<dbReference type="Pfam" id="PF02145">
    <property type="entry name" value="Rap_GAP"/>
    <property type="match status" value="1"/>
</dbReference>
<accession>A0A8X7XL63</accession>
<dbReference type="Gene3D" id="6.10.140.210">
    <property type="match status" value="1"/>
</dbReference>
<dbReference type="PANTHER" id="PTHR15711">
    <property type="entry name" value="RAP GTPASE-ACTIVATING PROTEIN"/>
    <property type="match status" value="1"/>
</dbReference>
<dbReference type="Proteomes" id="UP000886611">
    <property type="component" value="Unassembled WGS sequence"/>
</dbReference>
<dbReference type="Pfam" id="PF21022">
    <property type="entry name" value="Rap-GAP_dimer"/>
    <property type="match status" value="1"/>
</dbReference>
<feature type="non-terminal residue" evidence="1">
    <location>
        <position position="1250"/>
    </location>
</feature>
<dbReference type="AlphaFoldDB" id="A0A8X7XL63"/>
<dbReference type="FunFam" id="3.40.50.11210:FF:000002">
    <property type="entry name" value="Signal-induced proliferation-associated 1-like protein 1"/>
    <property type="match status" value="1"/>
</dbReference>
<name>A0A8X7XL63_POLSE</name>
<dbReference type="GO" id="GO:0051056">
    <property type="term" value="P:regulation of small GTPase mediated signal transduction"/>
    <property type="evidence" value="ECO:0007669"/>
    <property type="project" value="InterPro"/>
</dbReference>
<sequence>MQSDDLFIRKLRRQSPRTPLATVAFEPRRDLLSPGIRNKGVAEWPPRKGGEDKGCPESVTPTRAGISGGLRSSGRSHAMQRSNSDVTLGDLEVSGIGTGKTGTGGDKSIGSPGSGEQGVVLHREYGSLSSLERQSKSRAQNHEDHGALSPSALRFKDPFVLLGLQGGTSEPDYCRALSLPAGDTPKVKPSKAEASKKSKCQSSLQSCNETAPGGTFVRNFAHYDVQSMLFDLTEAASNRDSIGRKKNITSGASAASQLRSPAIPTPVGAAGGSNSPGIAGSNTEDLDCLRESLALDDGDENHNDLLFSCPHFRNEIGGEERIGLGRSRSWNCPSSHLPLNFHCPNDAVSVLEEPRESHVQQQGKASFFIEHADLGAHYYRKYFYMKDHQNFFGTDERLGPVAISFRREEKEGSQYNYRIIFRTTELKTLRGSIQEESVPSAARHATPRGLSPKKLLEYIMPELNLHSIRLASTSPKVKETLLKLDEQGLNFQRKVGIMYCKAGQSTEEDMYNNESADPLFEEFLDLLGERIRLKGFDKYRAQLDTKTDSTGTHSLYTRYQDYEIMFHVSTMLPYTANNTQQLLRKRHIGNDIVTIVFQEPGALPFTPKAIRSHFQHVFIIVRAHYYSGQTCYSVAVTRSKDIPLFGPLFPKGALFPRSSAFRDFLLAKAINAENAAEKSEKFHAMATRTRQEYLKDLADNYVTTTPIDSSSKFPLLSLGGKKKEKLKGTKGAEMHSAGALVWAVEAVRQVEDDITEWVSCLLGIAAESVVLVERRSRCVIFNCSCRDVIGWTVHEKDHALDIFYERGELVTLCVPENQAEDIKEIVQRLEFVTCGCETKKMTTLRNSVGQLSFGLNEDGFVTDVDCFSYADREGLKVGARVVKICDKPFICLSPQERSDLLRSALKVNITFIPPDQNGKPRRSYSELYLKAIQDTDRKSDSFPGEPWILRRQEEDLDEEKIHNFQGILQEDKGEEINVYSLKPPNLHLHRASSLTEPQDTFIPPLIRSYSLEKRPNMEDIYEKHIYDNVGLMQDRKKGPVYENVQGLLDATPDLILEVKPKALLAEEIDLQKQFSALQAFEEEASVSANEGSTDLFRSTDIPDRSSLALSLQKVLKETNEATEEEWQSISDLATACRSILEALSKEERRGGDAPMSATESQLASSQEDMKLKDNKGGDSPAHLEEKVCQLESMLKKLQEDLQKEKQDKALLQAEVQNLRQNNQRLQEESQSTVARLIKVTELLCSVNKPC</sequence>
<dbReference type="InterPro" id="IPR036034">
    <property type="entry name" value="PDZ_sf"/>
</dbReference>
<dbReference type="GO" id="GO:0005096">
    <property type="term" value="F:GTPase activator activity"/>
    <property type="evidence" value="ECO:0007669"/>
    <property type="project" value="UniProtKB-KW"/>
</dbReference>
<dbReference type="Gene3D" id="3.40.50.11210">
    <property type="entry name" value="Rap/Ran-GAP"/>
    <property type="match status" value="1"/>
</dbReference>
<dbReference type="InterPro" id="IPR050989">
    <property type="entry name" value="Rap1_Ran_GAP"/>
</dbReference>
<reference evidence="1 2" key="1">
    <citation type="journal article" date="2021" name="Cell">
        <title>Tracing the genetic footprints of vertebrate landing in non-teleost ray-finned fishes.</title>
        <authorList>
            <person name="Bi X."/>
            <person name="Wang K."/>
            <person name="Yang L."/>
            <person name="Pan H."/>
            <person name="Jiang H."/>
            <person name="Wei Q."/>
            <person name="Fang M."/>
            <person name="Yu H."/>
            <person name="Zhu C."/>
            <person name="Cai Y."/>
            <person name="He Y."/>
            <person name="Gan X."/>
            <person name="Zeng H."/>
            <person name="Yu D."/>
            <person name="Zhu Y."/>
            <person name="Jiang H."/>
            <person name="Qiu Q."/>
            <person name="Yang H."/>
            <person name="Zhang Y.E."/>
            <person name="Wang W."/>
            <person name="Zhu M."/>
            <person name="He S."/>
            <person name="Zhang G."/>
        </authorList>
    </citation>
    <scope>NUCLEOTIDE SEQUENCE [LARGE SCALE GENOMIC DNA]</scope>
    <source>
        <strain evidence="1">Bchr_013</strain>
    </source>
</reference>
<proteinExistence type="predicted"/>
<protein>
    <submittedName>
        <fullName evidence="1">SI1L1 protein</fullName>
    </submittedName>
</protein>
<dbReference type="SUPFAM" id="SSF50156">
    <property type="entry name" value="PDZ domain-like"/>
    <property type="match status" value="1"/>
</dbReference>
<dbReference type="GO" id="GO:0005737">
    <property type="term" value="C:cytoplasm"/>
    <property type="evidence" value="ECO:0007669"/>
    <property type="project" value="TreeGrafter"/>
</dbReference>
<gene>
    <name evidence="1" type="primary">Sipa1l1_0</name>
    <name evidence="1" type="ORF">GTO96_0004466</name>
</gene>
<evidence type="ECO:0000313" key="2">
    <source>
        <dbReference type="Proteomes" id="UP000886611"/>
    </source>
</evidence>
<evidence type="ECO:0000313" key="1">
    <source>
        <dbReference type="EMBL" id="KAG2469255.1"/>
    </source>
</evidence>
<dbReference type="InterPro" id="IPR035974">
    <property type="entry name" value="Rap/Ran-GAP_sf"/>
</dbReference>
<dbReference type="EMBL" id="JAATIS010000220">
    <property type="protein sequence ID" value="KAG2469255.1"/>
    <property type="molecule type" value="Genomic_DNA"/>
</dbReference>
<organism evidence="1 2">
    <name type="scientific">Polypterus senegalus</name>
    <name type="common">Senegal bichir</name>
    <dbReference type="NCBI Taxonomy" id="55291"/>
    <lineage>
        <taxon>Eukaryota</taxon>
        <taxon>Metazoa</taxon>
        <taxon>Chordata</taxon>
        <taxon>Craniata</taxon>
        <taxon>Vertebrata</taxon>
        <taxon>Euteleostomi</taxon>
        <taxon>Actinopterygii</taxon>
        <taxon>Polypteriformes</taxon>
        <taxon>Polypteridae</taxon>
        <taxon>Polypterus</taxon>
    </lineage>
</organism>
<dbReference type="PANTHER" id="PTHR15711:SF64">
    <property type="entry name" value="SIGNAL-INDUCED PROLIFERATION-ASSOCIATED PROTEIN 1 ISOFORM X1"/>
    <property type="match status" value="1"/>
</dbReference>
<dbReference type="PROSITE" id="PS50085">
    <property type="entry name" value="RAPGAP"/>
    <property type="match status" value="1"/>
</dbReference>
<dbReference type="SUPFAM" id="SSF111347">
    <property type="entry name" value="Rap/Ran-GAP"/>
    <property type="match status" value="1"/>
</dbReference>
<keyword evidence="2" id="KW-1185">Reference proteome</keyword>
<dbReference type="InterPro" id="IPR000331">
    <property type="entry name" value="Rap/Ran_GAP_dom"/>
</dbReference>
<feature type="non-terminal residue" evidence="1">
    <location>
        <position position="1"/>
    </location>
</feature>